<evidence type="ECO:0000256" key="3">
    <source>
        <dbReference type="ARBA" id="ARBA00023125"/>
    </source>
</evidence>
<dbReference type="STRING" id="59843.A3958_26150"/>
<keyword evidence="3" id="KW-0238">DNA-binding</keyword>
<dbReference type="InterPro" id="IPR000843">
    <property type="entry name" value="HTH_LacI"/>
</dbReference>
<reference evidence="7" key="1">
    <citation type="journal article" date="2016" name="Genome Announc.">
        <title>Draft genomes of two strains of Paenibacillus glucanolyticus with capability to degrade lignocellulose.</title>
        <authorList>
            <person name="Mathews S.L."/>
            <person name="Pawlak J."/>
            <person name="Grunden A.M."/>
        </authorList>
    </citation>
    <scope>NUCLEOTIDE SEQUENCE [LARGE SCALE GENOMIC DNA]</scope>
    <source>
        <strain evidence="7">SLM1</strain>
    </source>
</reference>
<dbReference type="PANTHER" id="PTHR30146">
    <property type="entry name" value="LACI-RELATED TRANSCRIPTIONAL REPRESSOR"/>
    <property type="match status" value="1"/>
</dbReference>
<dbReference type="SUPFAM" id="SSF53822">
    <property type="entry name" value="Periplasmic binding protein-like I"/>
    <property type="match status" value="1"/>
</dbReference>
<evidence type="ECO:0000259" key="5">
    <source>
        <dbReference type="PROSITE" id="PS50206"/>
    </source>
</evidence>
<evidence type="ECO:0000313" key="7">
    <source>
        <dbReference type="EMBL" id="KZS44685.1"/>
    </source>
</evidence>
<protein>
    <submittedName>
        <fullName evidence="7">LacI family transcriptional regulator</fullName>
    </submittedName>
</protein>
<dbReference type="PANTHER" id="PTHR30146:SF148">
    <property type="entry name" value="HTH-TYPE TRANSCRIPTIONAL REPRESSOR PURR-RELATED"/>
    <property type="match status" value="1"/>
</dbReference>
<name>A0A163G1K6_9BACL</name>
<evidence type="ECO:0000256" key="4">
    <source>
        <dbReference type="ARBA" id="ARBA00023163"/>
    </source>
</evidence>
<dbReference type="Gene3D" id="1.10.260.40">
    <property type="entry name" value="lambda repressor-like DNA-binding domains"/>
    <property type="match status" value="1"/>
</dbReference>
<keyword evidence="1" id="KW-0678">Repressor</keyword>
<dbReference type="Pfam" id="PF13377">
    <property type="entry name" value="Peripla_BP_3"/>
    <property type="match status" value="1"/>
</dbReference>
<dbReference type="InterPro" id="IPR028082">
    <property type="entry name" value="Peripla_BP_I"/>
</dbReference>
<dbReference type="SMART" id="SM00354">
    <property type="entry name" value="HTH_LACI"/>
    <property type="match status" value="1"/>
</dbReference>
<feature type="domain" description="HTH lacI-type" evidence="6">
    <location>
        <begin position="2"/>
        <end position="56"/>
    </location>
</feature>
<evidence type="ECO:0000259" key="6">
    <source>
        <dbReference type="PROSITE" id="PS50932"/>
    </source>
</evidence>
<dbReference type="RefSeq" id="WP_006211406.1">
    <property type="nucleotide sequence ID" value="NZ_CP147845.1"/>
</dbReference>
<dbReference type="OrthoDB" id="9775106at2"/>
<dbReference type="CDD" id="cd01392">
    <property type="entry name" value="HTH_LacI"/>
    <property type="match status" value="1"/>
</dbReference>
<sequence>MTTIYDIAKKTGYSPTTVSKVFNNYPDVREKTRVKILETAKEMGYLPNANARSLTTKRSWTIGILFVEATGAGIRHPYFGAVIESFKKIAVSKGYDLMFISKDVGGRRSSYVEHCKIRGVDGVVVILSSSDDPDFQELLDSGIPCVILDSSPEKAHSVCSDNIEGSLQALRYLHSLGHRSIAHISGGLNTFAGEQRQQGYEQALRELGLTFRKEYITSSDFFSMESGYDAMNGLLALPDPPTAVFAAGDLLALGAIRAVQDRGLNVPGDVSIVGFDDIEMSRYITPALTTIRQHTEQLGAVAAEILTSSIEEQDTAVKSVMLPVELIIRDSCRPVT</sequence>
<keyword evidence="2" id="KW-0805">Transcription regulation</keyword>
<dbReference type="EMBL" id="LWMH01000002">
    <property type="protein sequence ID" value="KZS44685.1"/>
    <property type="molecule type" value="Genomic_DNA"/>
</dbReference>
<gene>
    <name evidence="7" type="ORF">AWU65_27415</name>
</gene>
<keyword evidence="4" id="KW-0804">Transcription</keyword>
<dbReference type="InterPro" id="IPR001763">
    <property type="entry name" value="Rhodanese-like_dom"/>
</dbReference>
<proteinExistence type="predicted"/>
<dbReference type="Proteomes" id="UP000076796">
    <property type="component" value="Unassembled WGS sequence"/>
</dbReference>
<dbReference type="PROSITE" id="PS50932">
    <property type="entry name" value="HTH_LACI_2"/>
    <property type="match status" value="1"/>
</dbReference>
<dbReference type="InterPro" id="IPR010982">
    <property type="entry name" value="Lambda_DNA-bd_dom_sf"/>
</dbReference>
<dbReference type="AlphaFoldDB" id="A0A163G1K6"/>
<dbReference type="GeneID" id="97554636"/>
<evidence type="ECO:0000256" key="2">
    <source>
        <dbReference type="ARBA" id="ARBA00023015"/>
    </source>
</evidence>
<dbReference type="PROSITE" id="PS50206">
    <property type="entry name" value="RHODANESE_3"/>
    <property type="match status" value="1"/>
</dbReference>
<dbReference type="Gene3D" id="3.40.50.2300">
    <property type="match status" value="2"/>
</dbReference>
<dbReference type="GO" id="GO:0003700">
    <property type="term" value="F:DNA-binding transcription factor activity"/>
    <property type="evidence" value="ECO:0007669"/>
    <property type="project" value="TreeGrafter"/>
</dbReference>
<feature type="domain" description="Rhodanese" evidence="5">
    <location>
        <begin position="166"/>
        <end position="200"/>
    </location>
</feature>
<evidence type="ECO:0000313" key="8">
    <source>
        <dbReference type="Proteomes" id="UP000076796"/>
    </source>
</evidence>
<accession>A0A163G1K6</accession>
<dbReference type="InterPro" id="IPR046335">
    <property type="entry name" value="LacI/GalR-like_sensor"/>
</dbReference>
<evidence type="ECO:0000256" key="1">
    <source>
        <dbReference type="ARBA" id="ARBA00022491"/>
    </source>
</evidence>
<dbReference type="Pfam" id="PF00356">
    <property type="entry name" value="LacI"/>
    <property type="match status" value="1"/>
</dbReference>
<keyword evidence="8" id="KW-1185">Reference proteome</keyword>
<dbReference type="CDD" id="cd06267">
    <property type="entry name" value="PBP1_LacI_sugar_binding-like"/>
    <property type="match status" value="1"/>
</dbReference>
<dbReference type="GO" id="GO:0000976">
    <property type="term" value="F:transcription cis-regulatory region binding"/>
    <property type="evidence" value="ECO:0007669"/>
    <property type="project" value="TreeGrafter"/>
</dbReference>
<dbReference type="SUPFAM" id="SSF47413">
    <property type="entry name" value="lambda repressor-like DNA-binding domains"/>
    <property type="match status" value="1"/>
</dbReference>
<organism evidence="7 8">
    <name type="scientific">Paenibacillus glucanolyticus</name>
    <dbReference type="NCBI Taxonomy" id="59843"/>
    <lineage>
        <taxon>Bacteria</taxon>
        <taxon>Bacillati</taxon>
        <taxon>Bacillota</taxon>
        <taxon>Bacilli</taxon>
        <taxon>Bacillales</taxon>
        <taxon>Paenibacillaceae</taxon>
        <taxon>Paenibacillus</taxon>
    </lineage>
</organism>
<comment type="caution">
    <text evidence="7">The sequence shown here is derived from an EMBL/GenBank/DDBJ whole genome shotgun (WGS) entry which is preliminary data.</text>
</comment>